<dbReference type="InterPro" id="IPR011711">
    <property type="entry name" value="GntR_C"/>
</dbReference>
<name>A0A229S188_9PSEU</name>
<feature type="domain" description="HTH gntR-type" evidence="5">
    <location>
        <begin position="7"/>
        <end position="74"/>
    </location>
</feature>
<evidence type="ECO:0000259" key="5">
    <source>
        <dbReference type="PROSITE" id="PS50949"/>
    </source>
</evidence>
<evidence type="ECO:0000256" key="1">
    <source>
        <dbReference type="ARBA" id="ARBA00023015"/>
    </source>
</evidence>
<gene>
    <name evidence="6" type="ORF">CFP71_23070</name>
</gene>
<dbReference type="CDD" id="cd07377">
    <property type="entry name" value="WHTH_GntR"/>
    <property type="match status" value="1"/>
</dbReference>
<dbReference type="Pfam" id="PF07729">
    <property type="entry name" value="FCD"/>
    <property type="match status" value="1"/>
</dbReference>
<keyword evidence="7" id="KW-1185">Reference proteome</keyword>
<reference evidence="6 7" key="1">
    <citation type="submission" date="2017-07" db="EMBL/GenBank/DDBJ databases">
        <title>Amycolatopsis thailandensis Genome sequencing and assembly.</title>
        <authorList>
            <person name="Kaur N."/>
            <person name="Mayilraj S."/>
        </authorList>
    </citation>
    <scope>NUCLEOTIDE SEQUENCE [LARGE SCALE GENOMIC DNA]</scope>
    <source>
        <strain evidence="6 7">JCM 16380</strain>
    </source>
</reference>
<feature type="region of interest" description="Disordered" evidence="4">
    <location>
        <begin position="223"/>
        <end position="242"/>
    </location>
</feature>
<dbReference type="PANTHER" id="PTHR43537">
    <property type="entry name" value="TRANSCRIPTIONAL REGULATOR, GNTR FAMILY"/>
    <property type="match status" value="1"/>
</dbReference>
<dbReference type="InterPro" id="IPR036388">
    <property type="entry name" value="WH-like_DNA-bd_sf"/>
</dbReference>
<evidence type="ECO:0000256" key="4">
    <source>
        <dbReference type="SAM" id="MobiDB-lite"/>
    </source>
</evidence>
<dbReference type="InterPro" id="IPR000524">
    <property type="entry name" value="Tscrpt_reg_HTH_GntR"/>
</dbReference>
<dbReference type="Gene3D" id="1.20.120.530">
    <property type="entry name" value="GntR ligand-binding domain-like"/>
    <property type="match status" value="1"/>
</dbReference>
<dbReference type="RefSeq" id="WP_093936028.1">
    <property type="nucleotide sequence ID" value="NZ_NMQT01000083.1"/>
</dbReference>
<sequence length="242" mass="26542">MTKSGGATRTDGIHQALRADILAGRLIPGDRLKFPDLADRYQVSVGATREALTRLVAEGLVVARPRQGYLVRPLSHRDLAELTQARAEIEALVLGLSVREGDTRWEADAVAAHHLLERAPYLDPADPDHLSDEWSQAHAAFHHALLAGCRNQRLLDAARSLRQEAELYRQWSVSLGNEPGRDVAAEHRALLDAVLARDADHAQELLRDHIAHTARLLISCAPDQPNQVGEEPASRSSVTNTS</sequence>
<evidence type="ECO:0000313" key="7">
    <source>
        <dbReference type="Proteomes" id="UP000215223"/>
    </source>
</evidence>
<dbReference type="GO" id="GO:0003700">
    <property type="term" value="F:DNA-binding transcription factor activity"/>
    <property type="evidence" value="ECO:0007669"/>
    <property type="project" value="InterPro"/>
</dbReference>
<evidence type="ECO:0000256" key="2">
    <source>
        <dbReference type="ARBA" id="ARBA00023125"/>
    </source>
</evidence>
<proteinExistence type="predicted"/>
<keyword evidence="1" id="KW-0805">Transcription regulation</keyword>
<dbReference type="Proteomes" id="UP000215223">
    <property type="component" value="Unassembled WGS sequence"/>
</dbReference>
<keyword evidence="3" id="KW-0804">Transcription</keyword>
<accession>A0A229S188</accession>
<evidence type="ECO:0000313" key="6">
    <source>
        <dbReference type="EMBL" id="OXM52702.1"/>
    </source>
</evidence>
<dbReference type="SMART" id="SM00895">
    <property type="entry name" value="FCD"/>
    <property type="match status" value="1"/>
</dbReference>
<evidence type="ECO:0000256" key="3">
    <source>
        <dbReference type="ARBA" id="ARBA00023163"/>
    </source>
</evidence>
<dbReference type="EMBL" id="NMQT01000083">
    <property type="protein sequence ID" value="OXM52702.1"/>
    <property type="molecule type" value="Genomic_DNA"/>
</dbReference>
<dbReference type="InterPro" id="IPR036390">
    <property type="entry name" value="WH_DNA-bd_sf"/>
</dbReference>
<dbReference type="GO" id="GO:0003677">
    <property type="term" value="F:DNA binding"/>
    <property type="evidence" value="ECO:0007669"/>
    <property type="project" value="UniProtKB-KW"/>
</dbReference>
<dbReference type="InterPro" id="IPR008920">
    <property type="entry name" value="TF_FadR/GntR_C"/>
</dbReference>
<protein>
    <submittedName>
        <fullName evidence="6">GntR family transcriptional regulator</fullName>
    </submittedName>
</protein>
<dbReference type="AlphaFoldDB" id="A0A229S188"/>
<dbReference type="SUPFAM" id="SSF48008">
    <property type="entry name" value="GntR ligand-binding domain-like"/>
    <property type="match status" value="1"/>
</dbReference>
<organism evidence="6 7">
    <name type="scientific">Amycolatopsis thailandensis</name>
    <dbReference type="NCBI Taxonomy" id="589330"/>
    <lineage>
        <taxon>Bacteria</taxon>
        <taxon>Bacillati</taxon>
        <taxon>Actinomycetota</taxon>
        <taxon>Actinomycetes</taxon>
        <taxon>Pseudonocardiales</taxon>
        <taxon>Pseudonocardiaceae</taxon>
        <taxon>Amycolatopsis</taxon>
    </lineage>
</organism>
<dbReference type="Gene3D" id="1.10.10.10">
    <property type="entry name" value="Winged helix-like DNA-binding domain superfamily/Winged helix DNA-binding domain"/>
    <property type="match status" value="1"/>
</dbReference>
<dbReference type="SUPFAM" id="SSF46785">
    <property type="entry name" value="Winged helix' DNA-binding domain"/>
    <property type="match status" value="1"/>
</dbReference>
<dbReference type="OrthoDB" id="8680240at2"/>
<keyword evidence="2" id="KW-0238">DNA-binding</keyword>
<dbReference type="PANTHER" id="PTHR43537:SF20">
    <property type="entry name" value="HTH-TYPE TRANSCRIPTIONAL REPRESSOR GLAR"/>
    <property type="match status" value="1"/>
</dbReference>
<comment type="caution">
    <text evidence="6">The sequence shown here is derived from an EMBL/GenBank/DDBJ whole genome shotgun (WGS) entry which is preliminary data.</text>
</comment>
<dbReference type="PROSITE" id="PS50949">
    <property type="entry name" value="HTH_GNTR"/>
    <property type="match status" value="1"/>
</dbReference>
<dbReference type="SMART" id="SM00345">
    <property type="entry name" value="HTH_GNTR"/>
    <property type="match status" value="1"/>
</dbReference>
<dbReference type="Pfam" id="PF00392">
    <property type="entry name" value="GntR"/>
    <property type="match status" value="1"/>
</dbReference>